<protein>
    <submittedName>
        <fullName evidence="3">G_PROTEIN_RECEP_F2_3 domain-containing protein</fullName>
    </submittedName>
</protein>
<dbReference type="STRING" id="6280.A0A0N4TGI2"/>
<dbReference type="AlphaFoldDB" id="A0A0N4TGI2"/>
<dbReference type="InterPro" id="IPR012340">
    <property type="entry name" value="NA-bd_OB-fold"/>
</dbReference>
<dbReference type="GO" id="GO:0016075">
    <property type="term" value="P:rRNA catabolic process"/>
    <property type="evidence" value="ECO:0007669"/>
    <property type="project" value="TreeGrafter"/>
</dbReference>
<reference evidence="1 2" key="2">
    <citation type="submission" date="2018-11" db="EMBL/GenBank/DDBJ databases">
        <authorList>
            <consortium name="Pathogen Informatics"/>
        </authorList>
    </citation>
    <scope>NUCLEOTIDE SEQUENCE [LARGE SCALE GENOMIC DNA]</scope>
</reference>
<keyword evidence="2" id="KW-1185">Reference proteome</keyword>
<organism evidence="3">
    <name type="scientific">Brugia pahangi</name>
    <name type="common">Filarial nematode worm</name>
    <dbReference type="NCBI Taxonomy" id="6280"/>
    <lineage>
        <taxon>Eukaryota</taxon>
        <taxon>Metazoa</taxon>
        <taxon>Ecdysozoa</taxon>
        <taxon>Nematoda</taxon>
        <taxon>Chromadorea</taxon>
        <taxon>Rhabditida</taxon>
        <taxon>Spirurina</taxon>
        <taxon>Spiruromorpha</taxon>
        <taxon>Filarioidea</taxon>
        <taxon>Onchocercidae</taxon>
        <taxon>Brugia</taxon>
    </lineage>
</organism>
<dbReference type="WBParaSite" id="BPAG_0000732001-mRNA-1">
    <property type="protein sequence ID" value="BPAG_0000732001-mRNA-1"/>
    <property type="gene ID" value="BPAG_0000732001"/>
</dbReference>
<dbReference type="SUPFAM" id="SSF50249">
    <property type="entry name" value="Nucleic acid-binding proteins"/>
    <property type="match status" value="2"/>
</dbReference>
<reference evidence="3" key="1">
    <citation type="submission" date="2017-02" db="UniProtKB">
        <authorList>
            <consortium name="WormBaseParasite"/>
        </authorList>
    </citation>
    <scope>IDENTIFICATION</scope>
</reference>
<dbReference type="GO" id="GO:0004519">
    <property type="term" value="F:endonuclease activity"/>
    <property type="evidence" value="ECO:0007669"/>
    <property type="project" value="TreeGrafter"/>
</dbReference>
<evidence type="ECO:0000313" key="2">
    <source>
        <dbReference type="Proteomes" id="UP000278627"/>
    </source>
</evidence>
<evidence type="ECO:0000313" key="1">
    <source>
        <dbReference type="EMBL" id="VDN88469.1"/>
    </source>
</evidence>
<accession>A0A0N4TGI2</accession>
<sequence>PHGPFSDAVYACLPEVPWYVPNESHRKDLRSLTVCSVDPPGCTDIDDAFHCIQTASDRYEVLLLEHDVPHGPFSDAVYACLPEVPWHVPNESHRKDLRSLTICSVDPPGCTDIDDAFHCIQTASDRYEIQQWTLKQLIEEQLFIFVISKCLVTLKC</sequence>
<dbReference type="GO" id="GO:0071031">
    <property type="term" value="P:nuclear mRNA surveillance of mRNA 3'-end processing"/>
    <property type="evidence" value="ECO:0007669"/>
    <property type="project" value="TreeGrafter"/>
</dbReference>
<proteinExistence type="predicted"/>
<dbReference type="InterPro" id="IPR050180">
    <property type="entry name" value="RNR_Ribonuclease"/>
</dbReference>
<name>A0A0N4TGI2_BRUPA</name>
<dbReference type="EMBL" id="UZAD01008020">
    <property type="protein sequence ID" value="VDN88469.1"/>
    <property type="molecule type" value="Genomic_DNA"/>
</dbReference>
<dbReference type="GO" id="GO:0000175">
    <property type="term" value="F:3'-5'-RNA exonuclease activity"/>
    <property type="evidence" value="ECO:0007669"/>
    <property type="project" value="TreeGrafter"/>
</dbReference>
<dbReference type="GO" id="GO:0000177">
    <property type="term" value="C:cytoplasmic exosome (RNase complex)"/>
    <property type="evidence" value="ECO:0007669"/>
    <property type="project" value="TreeGrafter"/>
</dbReference>
<dbReference type="GO" id="GO:0000176">
    <property type="term" value="C:nuclear exosome (RNase complex)"/>
    <property type="evidence" value="ECO:0007669"/>
    <property type="project" value="TreeGrafter"/>
</dbReference>
<dbReference type="PANTHER" id="PTHR23355:SF35">
    <property type="entry name" value="EXOSOME COMPLEX EXONUCLEASE RRP44"/>
    <property type="match status" value="1"/>
</dbReference>
<evidence type="ECO:0000313" key="3">
    <source>
        <dbReference type="WBParaSite" id="BPAG_0000732001-mRNA-1"/>
    </source>
</evidence>
<gene>
    <name evidence="1" type="ORF">BPAG_LOCUS7283</name>
</gene>
<dbReference type="Proteomes" id="UP000278627">
    <property type="component" value="Unassembled WGS sequence"/>
</dbReference>
<dbReference type="PANTHER" id="PTHR23355">
    <property type="entry name" value="RIBONUCLEASE"/>
    <property type="match status" value="1"/>
</dbReference>